<dbReference type="Gene3D" id="3.60.20.40">
    <property type="match status" value="1"/>
</dbReference>
<dbReference type="GO" id="GO:0016740">
    <property type="term" value="F:transferase activity"/>
    <property type="evidence" value="ECO:0007669"/>
    <property type="project" value="UniProtKB-KW"/>
</dbReference>
<evidence type="ECO:0000256" key="2">
    <source>
        <dbReference type="ARBA" id="ARBA00022679"/>
    </source>
</evidence>
<feature type="compositionally biased region" description="Pro residues" evidence="5">
    <location>
        <begin position="891"/>
        <end position="900"/>
    </location>
</feature>
<dbReference type="GO" id="GO:0016787">
    <property type="term" value="F:hydrolase activity"/>
    <property type="evidence" value="ECO:0007669"/>
    <property type="project" value="UniProtKB-KW"/>
</dbReference>
<evidence type="ECO:0000256" key="4">
    <source>
        <dbReference type="ARBA" id="ARBA00023145"/>
    </source>
</evidence>
<evidence type="ECO:0008006" key="9">
    <source>
        <dbReference type="Google" id="ProtNLM"/>
    </source>
</evidence>
<keyword evidence="4" id="KW-0865">Zymogen</keyword>
<dbReference type="InterPro" id="IPR058094">
    <property type="entry name" value="Ig-like_OmpL47-like"/>
</dbReference>
<dbReference type="InterPro" id="IPR043137">
    <property type="entry name" value="GGT_ssub_C"/>
</dbReference>
<dbReference type="SUPFAM" id="SSF56235">
    <property type="entry name" value="N-terminal nucleophile aminohydrolases (Ntn hydrolases)"/>
    <property type="match status" value="2"/>
</dbReference>
<name>A0A972K5B9_9BACL</name>
<dbReference type="PANTHER" id="PTHR43199:SF1">
    <property type="entry name" value="GLUTATHIONE HYDROLASE PROENZYME"/>
    <property type="match status" value="1"/>
</dbReference>
<comment type="similarity">
    <text evidence="1">Belongs to the gamma-glutamyltransferase family.</text>
</comment>
<dbReference type="InterPro" id="IPR013783">
    <property type="entry name" value="Ig-like_fold"/>
</dbReference>
<dbReference type="PRINTS" id="PR01210">
    <property type="entry name" value="GGTRANSPTASE"/>
</dbReference>
<feature type="chain" id="PRO_5036735021" description="Gamma-glutamyltransferase" evidence="6">
    <location>
        <begin position="29"/>
        <end position="1293"/>
    </location>
</feature>
<protein>
    <recommendedName>
        <fullName evidence="9">Gamma-glutamyltransferase</fullName>
    </recommendedName>
</protein>
<keyword evidence="3" id="KW-0378">Hydrolase</keyword>
<dbReference type="EMBL" id="WHOD01000102">
    <property type="protein sequence ID" value="NOU96892.1"/>
    <property type="molecule type" value="Genomic_DNA"/>
</dbReference>
<evidence type="ECO:0000256" key="3">
    <source>
        <dbReference type="ARBA" id="ARBA00022801"/>
    </source>
</evidence>
<dbReference type="PANTHER" id="PTHR43199">
    <property type="entry name" value="GLUTATHIONE HYDROLASE"/>
    <property type="match status" value="1"/>
</dbReference>
<dbReference type="Proteomes" id="UP000641588">
    <property type="component" value="Unassembled WGS sequence"/>
</dbReference>
<gene>
    <name evidence="7" type="ORF">GC093_27255</name>
</gene>
<organism evidence="7 8">
    <name type="scientific">Paenibacillus foliorum</name>
    <dbReference type="NCBI Taxonomy" id="2654974"/>
    <lineage>
        <taxon>Bacteria</taxon>
        <taxon>Bacillati</taxon>
        <taxon>Bacillota</taxon>
        <taxon>Bacilli</taxon>
        <taxon>Bacillales</taxon>
        <taxon>Paenibacillaceae</taxon>
        <taxon>Paenibacillus</taxon>
    </lineage>
</organism>
<dbReference type="RefSeq" id="WP_171655122.1">
    <property type="nucleotide sequence ID" value="NZ_WHOD01000102.1"/>
</dbReference>
<evidence type="ECO:0000313" key="8">
    <source>
        <dbReference type="Proteomes" id="UP000641588"/>
    </source>
</evidence>
<dbReference type="InterPro" id="IPR051792">
    <property type="entry name" value="GGT_bact"/>
</dbReference>
<dbReference type="InterPro" id="IPR029055">
    <property type="entry name" value="Ntn_hydrolases_N"/>
</dbReference>
<sequence length="1293" mass="139240">MIKNKMKPYACSLLATVMLLTVPTSMFADRLPWYEQASTVTGTGGAAAAEHPLATKAAMDILQSGGNAVEAAIAASAVQGIVRPFSGGIGGGGYMHIYLKNLNQFIVLDHRDVAASSFGPNAFIDPNGNEYAEEIRDSSGVAVGVPGMVKAWEQALSLYGTGKTLSDVLQPAIQVAENGFYADHNFIREITENAPRFRAFQSTTDLYLNPDGSVPAAGTLMKNPDLANTYKLIAQQGSSVFYNGPIGQAIVNTVNNPPTVAQPAFPVLAGNMALSDMQNYSTITNSPVKVNYRGYDVYGLPPSSSGGTTIGQALNILEGYPMSTLPRADALHYYLEASRYAFADRNAYLGDPATYSGAMPVTGMLSKGYAEAVRQRITETGTQRVVNPGDPWPYDTNPNLWAKPIPSRGKVAFTSHFDGLTNGATWDSTGKFTTAIGIGSSSPGQGATINVQDEAGKIQVSGTKFAYARATPVMNAVNDSELLVRFKMNELGGDRNLRFWLRADGWNSTTAPHNGYGVEVNTSSDSIRVIRTRDSNGVFGLESFTHTRTTDWQWLRFRVEGDQLQVRIWKDGEKEPRHSWTQELQNNQVSGAGQFLLSALELTGAPQGGSFQVDDIDVKELSPAEFESNFNHAANGASWDSTGKFTTSVGIGSSTPGQGAVINVQGESGNIYLEKTKFAYARAESTMNTKYDSELLVRFKMDKLGDDRNLRFWLRADGWNSTSAPHNGYGVEINTNSDNIRILRTRQSNGAFALATVSHPRTLDWQWLRFRVEGNVLKVRMWEDGAAEPLDWLHQRVNPDVTGPGKLMLSAIELTGGTGVTGGGFQVDDMKVYDLDAVNFNESTIHLTVSDKFGNIVSYTYTLNSIGGNGMVVPGYGFLLNNGLNTRVPSSDPPGHPNGPRPGMRSLSSMSATIVMKNGNPVVAIGSPGGQTIISTVLQVLLNHLDFGMSLPDAVAAPRISQNNDNPYGRTLIEPEFQTAAEYGLLRDRGQQFTISGLSYGIGAVNAIAFLPGGQVQPVSELVRRGGGSAMVESLYESQADSTPPVTTVVYDGVGIEGKYNNKSVTVSFQAQDEPNGSGIKSTKVKIGESDWTTVTKSVYLSDEGVHVLQFQSEDAAGNLEQPHRLTIGIDKTAPIITGPAEIIALHTDTIRVNFTASDPLSGLNSFDVQLNGKAVVSPLTLEPLALPAGNHEIRVKAVDKAGNVSERTVLLKVTMDVNHLDELLEIGRTSGAISQNGIYKSLLKHVEQAQKEANPIHALNALRHEVTAQKGKQIEAMFADVVLSDIDLIEPK</sequence>
<keyword evidence="2" id="KW-0808">Transferase</keyword>
<dbReference type="Pfam" id="PF01019">
    <property type="entry name" value="G_glu_transpept"/>
    <property type="match status" value="2"/>
</dbReference>
<evidence type="ECO:0000256" key="5">
    <source>
        <dbReference type="SAM" id="MobiDB-lite"/>
    </source>
</evidence>
<reference evidence="7" key="1">
    <citation type="submission" date="2019-10" db="EMBL/GenBank/DDBJ databases">
        <title>Description of Paenibacillus glebae sp. nov.</title>
        <authorList>
            <person name="Carlier A."/>
            <person name="Qi S."/>
        </authorList>
    </citation>
    <scope>NUCLEOTIDE SEQUENCE</scope>
    <source>
        <strain evidence="7">LMG 31456</strain>
    </source>
</reference>
<keyword evidence="6" id="KW-0732">Signal</keyword>
<dbReference type="Gene3D" id="2.60.120.560">
    <property type="entry name" value="Exo-inulinase, domain 1"/>
    <property type="match status" value="1"/>
</dbReference>
<evidence type="ECO:0000256" key="6">
    <source>
        <dbReference type="SAM" id="SignalP"/>
    </source>
</evidence>
<proteinExistence type="inferred from homology"/>
<dbReference type="Gene3D" id="3.30.1920.20">
    <property type="match status" value="1"/>
</dbReference>
<feature type="signal peptide" evidence="6">
    <location>
        <begin position="1"/>
        <end position="28"/>
    </location>
</feature>
<accession>A0A972K5B9</accession>
<dbReference type="Gene3D" id="2.60.40.10">
    <property type="entry name" value="Immunoglobulins"/>
    <property type="match status" value="1"/>
</dbReference>
<dbReference type="NCBIfam" id="NF047446">
    <property type="entry name" value="barrel_OmpL47"/>
    <property type="match status" value="1"/>
</dbReference>
<dbReference type="InterPro" id="IPR043138">
    <property type="entry name" value="GGT_lsub"/>
</dbReference>
<keyword evidence="8" id="KW-1185">Reference proteome</keyword>
<evidence type="ECO:0000313" key="7">
    <source>
        <dbReference type="EMBL" id="NOU96892.1"/>
    </source>
</evidence>
<dbReference type="Gene3D" id="1.10.246.130">
    <property type="match status" value="1"/>
</dbReference>
<comment type="caution">
    <text evidence="7">The sequence shown here is derived from an EMBL/GenBank/DDBJ whole genome shotgun (WGS) entry which is preliminary data.</text>
</comment>
<evidence type="ECO:0000256" key="1">
    <source>
        <dbReference type="ARBA" id="ARBA00009381"/>
    </source>
</evidence>
<feature type="region of interest" description="Disordered" evidence="5">
    <location>
        <begin position="887"/>
        <end position="906"/>
    </location>
</feature>